<dbReference type="GO" id="GO:0003723">
    <property type="term" value="F:RNA binding"/>
    <property type="evidence" value="ECO:0007669"/>
    <property type="project" value="UniProtKB-KW"/>
</dbReference>
<dbReference type="EMBL" id="SWBR01000003">
    <property type="protein sequence ID" value="TKC08089.1"/>
    <property type="molecule type" value="Genomic_DNA"/>
</dbReference>
<evidence type="ECO:0000256" key="1">
    <source>
        <dbReference type="ARBA" id="ARBA00022884"/>
    </source>
</evidence>
<evidence type="ECO:0000256" key="2">
    <source>
        <dbReference type="SAM" id="MobiDB-lite"/>
    </source>
</evidence>
<dbReference type="Proteomes" id="UP000309488">
    <property type="component" value="Unassembled WGS sequence"/>
</dbReference>
<protein>
    <submittedName>
        <fullName evidence="4">RNA-binding protein</fullName>
    </submittedName>
</protein>
<feature type="compositionally biased region" description="Polar residues" evidence="2">
    <location>
        <begin position="88"/>
        <end position="100"/>
    </location>
</feature>
<dbReference type="PROSITE" id="PS50102">
    <property type="entry name" value="RRM"/>
    <property type="match status" value="1"/>
</dbReference>
<evidence type="ECO:0000313" key="4">
    <source>
        <dbReference type="EMBL" id="TKC08089.1"/>
    </source>
</evidence>
<dbReference type="Pfam" id="PF00076">
    <property type="entry name" value="RRM_1"/>
    <property type="match status" value="1"/>
</dbReference>
<accession>A0A4U1CLZ7</accession>
<dbReference type="SUPFAM" id="SSF54928">
    <property type="entry name" value="RNA-binding domain, RBD"/>
    <property type="match status" value="1"/>
</dbReference>
<dbReference type="Gene3D" id="3.30.70.330">
    <property type="match status" value="1"/>
</dbReference>
<dbReference type="InterPro" id="IPR000504">
    <property type="entry name" value="RRM_dom"/>
</dbReference>
<dbReference type="InterPro" id="IPR051847">
    <property type="entry name" value="RNA_proc/Spliceosome_comp"/>
</dbReference>
<dbReference type="AlphaFoldDB" id="A0A4U1CLZ7"/>
<dbReference type="CDD" id="cd00590">
    <property type="entry name" value="RRM_SF"/>
    <property type="match status" value="1"/>
</dbReference>
<feature type="domain" description="RRM" evidence="3">
    <location>
        <begin position="2"/>
        <end position="80"/>
    </location>
</feature>
<comment type="caution">
    <text evidence="4">The sequence shown here is derived from an EMBL/GenBank/DDBJ whole genome shotgun (WGS) entry which is preliminary data.</text>
</comment>
<keyword evidence="1" id="KW-0694">RNA-binding</keyword>
<feature type="compositionally biased region" description="Basic residues" evidence="2">
    <location>
        <begin position="103"/>
        <end position="115"/>
    </location>
</feature>
<dbReference type="RefSeq" id="WP_136841716.1">
    <property type="nucleotide sequence ID" value="NZ_SWBR01000003.1"/>
</dbReference>
<organism evidence="4 5">
    <name type="scientific">Pedobacter polaris</name>
    <dbReference type="NCBI Taxonomy" id="2571273"/>
    <lineage>
        <taxon>Bacteria</taxon>
        <taxon>Pseudomonadati</taxon>
        <taxon>Bacteroidota</taxon>
        <taxon>Sphingobacteriia</taxon>
        <taxon>Sphingobacteriales</taxon>
        <taxon>Sphingobacteriaceae</taxon>
        <taxon>Pedobacter</taxon>
    </lineage>
</organism>
<dbReference type="PANTHER" id="PTHR45880">
    <property type="entry name" value="RNA-BINDING MOTIF PROTEIN, X-LINKED 2"/>
    <property type="match status" value="1"/>
</dbReference>
<evidence type="ECO:0000313" key="5">
    <source>
        <dbReference type="Proteomes" id="UP000309488"/>
    </source>
</evidence>
<dbReference type="InterPro" id="IPR035979">
    <property type="entry name" value="RBD_domain_sf"/>
</dbReference>
<evidence type="ECO:0000259" key="3">
    <source>
        <dbReference type="PROSITE" id="PS50102"/>
    </source>
</evidence>
<dbReference type="InterPro" id="IPR012677">
    <property type="entry name" value="Nucleotide-bd_a/b_plait_sf"/>
</dbReference>
<keyword evidence="5" id="KW-1185">Reference proteome</keyword>
<name>A0A4U1CLZ7_9SPHI</name>
<dbReference type="PANTHER" id="PTHR45880:SF1">
    <property type="entry name" value="RNA-BINDING MOTIF PROTEIN, X-LINKED 2"/>
    <property type="match status" value="1"/>
</dbReference>
<proteinExistence type="predicted"/>
<sequence>MVKVFIAGFPLHFQEIELVQLIAIYGEVVTIKIVRDRQTQKTKGYAFIEMADSESAENAIAALSGTKIGDRELILNKVPEKEAPSPSPISRQFHQKSVNNKPIAKKKRPRKHGHKPVNQALSS</sequence>
<dbReference type="GO" id="GO:0000398">
    <property type="term" value="P:mRNA splicing, via spliceosome"/>
    <property type="evidence" value="ECO:0007669"/>
    <property type="project" value="TreeGrafter"/>
</dbReference>
<dbReference type="OrthoDB" id="797376at2"/>
<dbReference type="SMART" id="SM00360">
    <property type="entry name" value="RRM"/>
    <property type="match status" value="1"/>
</dbReference>
<feature type="region of interest" description="Disordered" evidence="2">
    <location>
        <begin position="79"/>
        <end position="123"/>
    </location>
</feature>
<gene>
    <name evidence="4" type="ORF">FA048_13085</name>
</gene>
<reference evidence="4 5" key="1">
    <citation type="submission" date="2019-04" db="EMBL/GenBank/DDBJ databases">
        <title>Pedobacter sp. RP-3-22 sp. nov., isolated from Arctic soil.</title>
        <authorList>
            <person name="Dahal R.H."/>
            <person name="Kim D.-U."/>
        </authorList>
    </citation>
    <scope>NUCLEOTIDE SEQUENCE [LARGE SCALE GENOMIC DNA]</scope>
    <source>
        <strain evidence="4 5">RP-3-22</strain>
    </source>
</reference>